<dbReference type="EMBL" id="CAAALY010246381">
    <property type="protein sequence ID" value="VEL33779.1"/>
    <property type="molecule type" value="Genomic_DNA"/>
</dbReference>
<accession>A0A3S5CMU6</accession>
<protein>
    <submittedName>
        <fullName evidence="2">Uncharacterized protein</fullName>
    </submittedName>
</protein>
<proteinExistence type="predicted"/>
<organism evidence="2 3">
    <name type="scientific">Protopolystoma xenopodis</name>
    <dbReference type="NCBI Taxonomy" id="117903"/>
    <lineage>
        <taxon>Eukaryota</taxon>
        <taxon>Metazoa</taxon>
        <taxon>Spiralia</taxon>
        <taxon>Lophotrochozoa</taxon>
        <taxon>Platyhelminthes</taxon>
        <taxon>Monogenea</taxon>
        <taxon>Polyopisthocotylea</taxon>
        <taxon>Polystomatidea</taxon>
        <taxon>Polystomatidae</taxon>
        <taxon>Protopolystoma</taxon>
    </lineage>
</organism>
<evidence type="ECO:0000313" key="3">
    <source>
        <dbReference type="Proteomes" id="UP000784294"/>
    </source>
</evidence>
<dbReference type="Proteomes" id="UP000784294">
    <property type="component" value="Unassembled WGS sequence"/>
</dbReference>
<keyword evidence="1" id="KW-0175">Coiled coil</keyword>
<dbReference type="AlphaFoldDB" id="A0A3S5CMU6"/>
<sequence length="88" mass="10068">MEEKAVEVKEVRDDAGLQAAQRRAERAEQENKRIKERCRHLEKELAEVNSLRSNLRSESDKVSMVQDFASDMLCSCAILFERIAGLVC</sequence>
<name>A0A3S5CMU6_9PLAT</name>
<feature type="coiled-coil region" evidence="1">
    <location>
        <begin position="17"/>
        <end position="61"/>
    </location>
</feature>
<gene>
    <name evidence="2" type="ORF">PXEA_LOCUS27219</name>
</gene>
<comment type="caution">
    <text evidence="2">The sequence shown here is derived from an EMBL/GenBank/DDBJ whole genome shotgun (WGS) entry which is preliminary data.</text>
</comment>
<evidence type="ECO:0000313" key="2">
    <source>
        <dbReference type="EMBL" id="VEL33779.1"/>
    </source>
</evidence>
<evidence type="ECO:0000256" key="1">
    <source>
        <dbReference type="SAM" id="Coils"/>
    </source>
</evidence>
<reference evidence="2" key="1">
    <citation type="submission" date="2018-11" db="EMBL/GenBank/DDBJ databases">
        <authorList>
            <consortium name="Pathogen Informatics"/>
        </authorList>
    </citation>
    <scope>NUCLEOTIDE SEQUENCE</scope>
</reference>
<keyword evidence="3" id="KW-1185">Reference proteome</keyword>